<dbReference type="GO" id="GO:0042584">
    <property type="term" value="C:chromaffin granule membrane"/>
    <property type="evidence" value="ECO:0007669"/>
    <property type="project" value="UniProtKB-SubCell"/>
</dbReference>
<sequence length="462" mass="50822">MADKHTSGDGWMDVSGSLLKPQICTKSKCKEEEPVNTILWPRVLLRKWTLMLFVGSCLLYCARMAMPICAVSMATAFKWSKIDSGLVLGGFFWGYCFTQILGGHASDRVGGERVLFISTGLWALITALTPLLAQLSSHTLALMTLARFLMGLLQGVFFPSLASICSQRVVEADRGFLMSTMHSGSYLGTLLAGGMGSIMLDQYGWPSMFYCTGFLSSLWAFLVWQCFLKGEVIPKPLEAQYRRSHQTKWNLSHMLRLFKKPPVWSMFFAHMCASSTSNTLLSWLPTYFKESFPDAADWAYNVIPWLVAIPSALSGAYISDVLINQGYSRSSVRKIMQFCAMGGSSLFIMLLTGEAFTSFTSALIFVSVAVGLSTFTSCGVSVNVQDLTPSCAGAFFGFMNMLGAFMGLVLVSLSGYLIEVTLSWASVFSLISLVNTTGLMVFLLFGDARRVDLEYCSQISVI</sequence>
<dbReference type="FunFam" id="1.20.1250.20:FF:000150">
    <property type="entry name" value="Solute carrier family 17 member 9"/>
    <property type="match status" value="1"/>
</dbReference>
<evidence type="ECO:0000256" key="14">
    <source>
        <dbReference type="ARBA" id="ARBA00074107"/>
    </source>
</evidence>
<keyword evidence="7" id="KW-0458">Lysosome</keyword>
<evidence type="ECO:0000313" key="19">
    <source>
        <dbReference type="EMBL" id="CAB1455104.1"/>
    </source>
</evidence>
<keyword evidence="20" id="KW-1185">Reference proteome</keyword>
<dbReference type="PROSITE" id="PS00217">
    <property type="entry name" value="SUGAR_TRANSPORT_2"/>
    <property type="match status" value="1"/>
</dbReference>
<dbReference type="GO" id="GO:1904669">
    <property type="term" value="P:ATP export"/>
    <property type="evidence" value="ECO:0007669"/>
    <property type="project" value="UniProtKB-ARBA"/>
</dbReference>
<dbReference type="GO" id="GO:0072530">
    <property type="term" value="P:purine-containing compound transmembrane transport"/>
    <property type="evidence" value="ECO:0007669"/>
    <property type="project" value="UniProtKB-ARBA"/>
</dbReference>
<keyword evidence="5 17" id="KW-1133">Transmembrane helix</keyword>
<proteinExistence type="inferred from homology"/>
<comment type="similarity">
    <text evidence="2">Belongs to the major facilitator superfamily. Sodium/anion cotransporter family.</text>
</comment>
<evidence type="ECO:0000256" key="2">
    <source>
        <dbReference type="ARBA" id="ARBA00008586"/>
    </source>
</evidence>
<organism evidence="19 20">
    <name type="scientific">Pleuronectes platessa</name>
    <name type="common">European plaice</name>
    <dbReference type="NCBI Taxonomy" id="8262"/>
    <lineage>
        <taxon>Eukaryota</taxon>
        <taxon>Metazoa</taxon>
        <taxon>Chordata</taxon>
        <taxon>Craniata</taxon>
        <taxon>Vertebrata</taxon>
        <taxon>Euteleostomi</taxon>
        <taxon>Actinopterygii</taxon>
        <taxon>Neopterygii</taxon>
        <taxon>Teleostei</taxon>
        <taxon>Neoteleostei</taxon>
        <taxon>Acanthomorphata</taxon>
        <taxon>Carangaria</taxon>
        <taxon>Pleuronectiformes</taxon>
        <taxon>Pleuronectoidei</taxon>
        <taxon>Pleuronectidae</taxon>
        <taxon>Pleuronectes</taxon>
    </lineage>
</organism>
<evidence type="ECO:0000256" key="6">
    <source>
        <dbReference type="ARBA" id="ARBA00023136"/>
    </source>
</evidence>
<feature type="transmembrane region" description="Helical" evidence="17">
    <location>
        <begin position="263"/>
        <end position="283"/>
    </location>
</feature>
<dbReference type="EMBL" id="CADEAL010004239">
    <property type="protein sequence ID" value="CAB1455104.1"/>
    <property type="molecule type" value="Genomic_DNA"/>
</dbReference>
<feature type="transmembrane region" description="Helical" evidence="17">
    <location>
        <begin position="50"/>
        <end position="73"/>
    </location>
</feature>
<keyword evidence="8" id="KW-0968">Cytoplasmic vesicle</keyword>
<comment type="catalytic activity">
    <reaction evidence="10">
        <text>GTP(in) = GTP(out)</text>
        <dbReference type="Rhea" id="RHEA:75787"/>
        <dbReference type="ChEBI" id="CHEBI:37565"/>
    </reaction>
</comment>
<gene>
    <name evidence="19" type="ORF">PLEPLA_LOCUS42875</name>
</gene>
<dbReference type="Proteomes" id="UP001153269">
    <property type="component" value="Unassembled WGS sequence"/>
</dbReference>
<reference evidence="19" key="1">
    <citation type="submission" date="2020-03" db="EMBL/GenBank/DDBJ databases">
        <authorList>
            <person name="Weist P."/>
        </authorList>
    </citation>
    <scope>NUCLEOTIDE SEQUENCE</scope>
</reference>
<feature type="transmembrane region" description="Helical" evidence="17">
    <location>
        <begin position="207"/>
        <end position="228"/>
    </location>
</feature>
<comment type="caution">
    <text evidence="19">The sequence shown here is derived from an EMBL/GenBank/DDBJ whole genome shotgun (WGS) entry which is preliminary data.</text>
</comment>
<feature type="transmembrane region" description="Helical" evidence="17">
    <location>
        <begin position="114"/>
        <end position="133"/>
    </location>
</feature>
<keyword evidence="6 17" id="KW-0472">Membrane</keyword>
<evidence type="ECO:0000256" key="4">
    <source>
        <dbReference type="ARBA" id="ARBA00022692"/>
    </source>
</evidence>
<dbReference type="InterPro" id="IPR005829">
    <property type="entry name" value="Sugar_transporter_CS"/>
</dbReference>
<evidence type="ECO:0000256" key="12">
    <source>
        <dbReference type="ARBA" id="ARBA00051849"/>
    </source>
</evidence>
<feature type="transmembrane region" description="Helical" evidence="17">
    <location>
        <begin position="176"/>
        <end position="195"/>
    </location>
</feature>
<keyword evidence="3" id="KW-0813">Transport</keyword>
<feature type="transmembrane region" description="Helical" evidence="17">
    <location>
        <begin position="359"/>
        <end position="382"/>
    </location>
</feature>
<evidence type="ECO:0000256" key="16">
    <source>
        <dbReference type="ARBA" id="ARBA00079853"/>
    </source>
</evidence>
<dbReference type="PANTHER" id="PTHR11662:SF279">
    <property type="entry name" value="VOLTAGE-GATED PURINE NUCLEOTIDE UNIPORTER SLC17A9"/>
    <property type="match status" value="1"/>
</dbReference>
<evidence type="ECO:0000256" key="8">
    <source>
        <dbReference type="ARBA" id="ARBA00023329"/>
    </source>
</evidence>
<evidence type="ECO:0000256" key="15">
    <source>
        <dbReference type="ARBA" id="ARBA00079665"/>
    </source>
</evidence>
<dbReference type="SUPFAM" id="SSF103473">
    <property type="entry name" value="MFS general substrate transporter"/>
    <property type="match status" value="1"/>
</dbReference>
<evidence type="ECO:0000256" key="9">
    <source>
        <dbReference type="ARBA" id="ARBA00024185"/>
    </source>
</evidence>
<dbReference type="PANTHER" id="PTHR11662">
    <property type="entry name" value="SOLUTE CARRIER FAMILY 17"/>
    <property type="match status" value="1"/>
</dbReference>
<name>A0A9N7VR16_PLEPL</name>
<dbReference type="FunFam" id="1.20.1250.20:FF:000059">
    <property type="entry name" value="Solute carrier family 17 member 9"/>
    <property type="match status" value="1"/>
</dbReference>
<evidence type="ECO:0000256" key="3">
    <source>
        <dbReference type="ARBA" id="ARBA00022448"/>
    </source>
</evidence>
<comment type="catalytic activity">
    <reaction evidence="12">
        <text>ADP(in) = ADP(out)</text>
        <dbReference type="Rhea" id="RHEA:75783"/>
        <dbReference type="ChEBI" id="CHEBI:456216"/>
    </reaction>
</comment>
<dbReference type="CDD" id="cd17380">
    <property type="entry name" value="MFS_SLC17A9_like"/>
    <property type="match status" value="1"/>
</dbReference>
<evidence type="ECO:0000256" key="17">
    <source>
        <dbReference type="SAM" id="Phobius"/>
    </source>
</evidence>
<evidence type="ECO:0000256" key="7">
    <source>
        <dbReference type="ARBA" id="ARBA00023228"/>
    </source>
</evidence>
<dbReference type="GO" id="GO:0005765">
    <property type="term" value="C:lysosomal membrane"/>
    <property type="evidence" value="ECO:0007669"/>
    <property type="project" value="UniProtKB-SubCell"/>
</dbReference>
<feature type="transmembrane region" description="Helical" evidence="17">
    <location>
        <begin position="424"/>
        <end position="445"/>
    </location>
</feature>
<comment type="subcellular location">
    <subcellularLocation>
        <location evidence="9">Cytoplasmic vesicle</location>
        <location evidence="9">Secretory vesicle</location>
        <location evidence="9">Chromaffin granule membrane</location>
        <topology evidence="9">Multi-pass membrane protein</topology>
    </subcellularLocation>
    <subcellularLocation>
        <location evidence="1">Lysosome membrane</location>
        <topology evidence="1">Multi-pass membrane protein</topology>
    </subcellularLocation>
</comment>
<feature type="transmembrane region" description="Helical" evidence="17">
    <location>
        <begin position="145"/>
        <end position="164"/>
    </location>
</feature>
<dbReference type="InterPro" id="IPR020846">
    <property type="entry name" value="MFS_dom"/>
</dbReference>
<feature type="transmembrane region" description="Helical" evidence="17">
    <location>
        <begin position="335"/>
        <end position="353"/>
    </location>
</feature>
<dbReference type="InterPro" id="IPR011701">
    <property type="entry name" value="MFS"/>
</dbReference>
<feature type="transmembrane region" description="Helical" evidence="17">
    <location>
        <begin position="394"/>
        <end position="418"/>
    </location>
</feature>
<dbReference type="AlphaFoldDB" id="A0A9N7VR16"/>
<protein>
    <recommendedName>
        <fullName evidence="14">Voltage-gated purine nucleotide uniporter SLC17A9</fullName>
    </recommendedName>
    <alternativeName>
        <fullName evidence="16">Solute carrier family 17 member 9</fullName>
    </alternativeName>
    <alternativeName>
        <fullName evidence="15">Vesicular nucleotide transporter</fullName>
    </alternativeName>
</protein>
<keyword evidence="4 17" id="KW-0812">Transmembrane</keyword>
<dbReference type="InterPro" id="IPR050382">
    <property type="entry name" value="MFS_Na/Anion_cotransporter"/>
</dbReference>
<dbReference type="InterPro" id="IPR036259">
    <property type="entry name" value="MFS_trans_sf"/>
</dbReference>
<dbReference type="PROSITE" id="PS50850">
    <property type="entry name" value="MFS"/>
    <property type="match status" value="1"/>
</dbReference>
<evidence type="ECO:0000256" key="1">
    <source>
        <dbReference type="ARBA" id="ARBA00004155"/>
    </source>
</evidence>
<evidence type="ECO:0000256" key="10">
    <source>
        <dbReference type="ARBA" id="ARBA00036284"/>
    </source>
</evidence>
<comment type="function">
    <text evidence="13">Voltage-gated ATP nucleotide uniporter that can also transport the purine nucleotides ADP and GTP. Uses the membrane potential as the driving force to control ATP accumulation in lysosomes and secretory vesicles. By controlling ATP storage in lysosomes, regulates ATP-dependent proteins of these organelles. Also indirectly regulates the exocytosis of ATP through its import into lysosomes in astrocytes and secretory vesicles such as adrenal chromaffin granules, mucin granules and synaptic vesicles.</text>
</comment>
<evidence type="ECO:0000256" key="5">
    <source>
        <dbReference type="ARBA" id="ARBA00022989"/>
    </source>
</evidence>
<dbReference type="InterPro" id="IPR044777">
    <property type="entry name" value="SLC17A9-like"/>
</dbReference>
<dbReference type="Pfam" id="PF07690">
    <property type="entry name" value="MFS_1"/>
    <property type="match status" value="1"/>
</dbReference>
<evidence type="ECO:0000313" key="20">
    <source>
        <dbReference type="Proteomes" id="UP001153269"/>
    </source>
</evidence>
<evidence type="ECO:0000256" key="13">
    <source>
        <dbReference type="ARBA" id="ARBA00056522"/>
    </source>
</evidence>
<feature type="transmembrane region" description="Helical" evidence="17">
    <location>
        <begin position="303"/>
        <end position="323"/>
    </location>
</feature>
<feature type="domain" description="Major facilitator superfamily (MFS) profile" evidence="18">
    <location>
        <begin position="48"/>
        <end position="450"/>
    </location>
</feature>
<evidence type="ECO:0000259" key="18">
    <source>
        <dbReference type="PROSITE" id="PS50850"/>
    </source>
</evidence>
<comment type="catalytic activity">
    <reaction evidence="11">
        <text>ATP(in) = ATP(out)</text>
        <dbReference type="Rhea" id="RHEA:75687"/>
        <dbReference type="ChEBI" id="CHEBI:30616"/>
    </reaction>
</comment>
<accession>A0A9N7VR16</accession>
<feature type="transmembrane region" description="Helical" evidence="17">
    <location>
        <begin position="85"/>
        <end position="102"/>
    </location>
</feature>
<evidence type="ECO:0000256" key="11">
    <source>
        <dbReference type="ARBA" id="ARBA00044897"/>
    </source>
</evidence>
<dbReference type="GO" id="GO:0160042">
    <property type="term" value="F:purine nucleotide uniporter activity"/>
    <property type="evidence" value="ECO:0007669"/>
    <property type="project" value="UniProtKB-ARBA"/>
</dbReference>
<dbReference type="Gene3D" id="1.20.1250.20">
    <property type="entry name" value="MFS general substrate transporter like domains"/>
    <property type="match status" value="2"/>
</dbReference>